<dbReference type="KEGG" id="mgod:E7746_01035"/>
<organism evidence="1 2">
    <name type="scientific">Muribaculum gordoncarteri</name>
    <dbReference type="NCBI Taxonomy" id="2530390"/>
    <lineage>
        <taxon>Bacteria</taxon>
        <taxon>Pseudomonadati</taxon>
        <taxon>Bacteroidota</taxon>
        <taxon>Bacteroidia</taxon>
        <taxon>Bacteroidales</taxon>
        <taxon>Muribaculaceae</taxon>
        <taxon>Muribaculum</taxon>
    </lineage>
</organism>
<evidence type="ECO:0000313" key="2">
    <source>
        <dbReference type="Proteomes" id="UP000297031"/>
    </source>
</evidence>
<sequence>MYSQLKKYFHILMAATTVLTINGCIYEDMKPCFEDDVDITIVNDWALAPDADPEGIAYTFYIDGVKDHWRFDFPGREAGKVILPTGHYRFIMYNDDTSGVRFESGDDGTMVATSRPGYILEGLPGWNSNDTITYTREKVLICPDMMWSGSYSDVTVTYDQLTYSDSTATYTSRLSESNPMQLVTKPRQIVATYSYDIINVKNLSGVKRMCAAMSGLAASLCVNNGLPSSQPVTLPVKAVKSGDSSISGKFFTFGLPRATRAPNLLYLFVWLTDGRRYVYEFDVTEQVVKASDHLNVHVVVDSLSLPESIPDESVGTFDPSVDGWTHVVVNFVV</sequence>
<dbReference type="Proteomes" id="UP000297031">
    <property type="component" value="Chromosome"/>
</dbReference>
<accession>A0A4P7VDL2</accession>
<dbReference type="OrthoDB" id="1100731at2"/>
<gene>
    <name evidence="1" type="ORF">E7746_01035</name>
</gene>
<proteinExistence type="predicted"/>
<evidence type="ECO:0000313" key="1">
    <source>
        <dbReference type="EMBL" id="QCD34564.1"/>
    </source>
</evidence>
<name>A0A4P7VDL2_9BACT</name>
<keyword evidence="2" id="KW-1185">Reference proteome</keyword>
<dbReference type="Pfam" id="PF17145">
    <property type="entry name" value="DUF5119"/>
    <property type="match status" value="1"/>
</dbReference>
<dbReference type="InterPro" id="IPR033410">
    <property type="entry name" value="DUF5119"/>
</dbReference>
<dbReference type="AlphaFoldDB" id="A0A4P7VDL2"/>
<reference evidence="1 2" key="1">
    <citation type="submission" date="2019-02" db="EMBL/GenBank/DDBJ databases">
        <title>Isolation and identification of novel species under the genus Muribaculum.</title>
        <authorList>
            <person name="Miyake S."/>
            <person name="Ding Y."/>
            <person name="Low A."/>
            <person name="Soh M."/>
            <person name="Seedorf H."/>
        </authorList>
    </citation>
    <scope>NUCLEOTIDE SEQUENCE [LARGE SCALE GENOMIC DNA]</scope>
    <source>
        <strain evidence="1 2">TLL-A4</strain>
    </source>
</reference>
<protein>
    <submittedName>
        <fullName evidence="1">DUF5119 domain-containing protein</fullName>
    </submittedName>
</protein>
<dbReference type="EMBL" id="CP039393">
    <property type="protein sequence ID" value="QCD34564.1"/>
    <property type="molecule type" value="Genomic_DNA"/>
</dbReference>